<dbReference type="InterPro" id="IPR019264">
    <property type="entry name" value="DUF2179"/>
</dbReference>
<proteinExistence type="predicted"/>
<dbReference type="GO" id="GO:0005886">
    <property type="term" value="C:plasma membrane"/>
    <property type="evidence" value="ECO:0007669"/>
    <property type="project" value="UniProtKB-SubCell"/>
</dbReference>
<keyword evidence="3 6" id="KW-0812">Transmembrane</keyword>
<evidence type="ECO:0000256" key="4">
    <source>
        <dbReference type="ARBA" id="ARBA00022989"/>
    </source>
</evidence>
<evidence type="ECO:0000256" key="3">
    <source>
        <dbReference type="ARBA" id="ARBA00022692"/>
    </source>
</evidence>
<sequence length="297" mass="33205">MTIKQKFLKYFDLGRFIEKSSAAVVYGILSALALNFFLQPGEVYSSGVTGISQIIFTLFSRTFGGTLLPISVIIWVLNLPLLIMAWFTIGRKFTIYTFMSITLSSIFIQLMPSWALTKDPIMNSIFGGVLMGIGIGYVMRLGISSGGTDIVALTIRKKTGMSVGYLSTVVNGVVILTAGILFGPQHLFYSLIYVFINGRMVDTVFNRQKKMQVTIVTKFPDDVRDAIFYKLGRGVTFVRGAEGGYTHQRETVMFTVITNSEYHEFRQAIYESDKNAFVTLAQNIRVLGNFNEEKNSK</sequence>
<dbReference type="InterPro" id="IPR051461">
    <property type="entry name" value="UPF0750_membrane"/>
</dbReference>
<evidence type="ECO:0000313" key="8">
    <source>
        <dbReference type="EMBL" id="MBB5887400.1"/>
    </source>
</evidence>
<dbReference type="RefSeq" id="WP_183538553.1">
    <property type="nucleotide sequence ID" value="NZ_JACHHV010000003.1"/>
</dbReference>
<dbReference type="CDD" id="cd16380">
    <property type="entry name" value="YitT_C"/>
    <property type="match status" value="1"/>
</dbReference>
<evidence type="ECO:0000256" key="5">
    <source>
        <dbReference type="ARBA" id="ARBA00023136"/>
    </source>
</evidence>
<feature type="transmembrane region" description="Helical" evidence="6">
    <location>
        <begin position="163"/>
        <end position="182"/>
    </location>
</feature>
<feature type="transmembrane region" description="Helical" evidence="6">
    <location>
        <begin position="67"/>
        <end position="88"/>
    </location>
</feature>
<evidence type="ECO:0000259" key="7">
    <source>
        <dbReference type="Pfam" id="PF10035"/>
    </source>
</evidence>
<comment type="subcellular location">
    <subcellularLocation>
        <location evidence="1">Cell membrane</location>
        <topology evidence="1">Multi-pass membrane protein</topology>
    </subcellularLocation>
</comment>
<keyword evidence="2" id="KW-1003">Cell membrane</keyword>
<gene>
    <name evidence="8" type="ORF">HNQ37_000270</name>
</gene>
<name>A0A841C837_9LACT</name>
<comment type="caution">
    <text evidence="8">The sequence shown here is derived from an EMBL/GenBank/DDBJ whole genome shotgun (WGS) entry which is preliminary data.</text>
</comment>
<evidence type="ECO:0000256" key="1">
    <source>
        <dbReference type="ARBA" id="ARBA00004651"/>
    </source>
</evidence>
<organism evidence="8 9">
    <name type="scientific">Lactovum miscens</name>
    <dbReference type="NCBI Taxonomy" id="190387"/>
    <lineage>
        <taxon>Bacteria</taxon>
        <taxon>Bacillati</taxon>
        <taxon>Bacillota</taxon>
        <taxon>Bacilli</taxon>
        <taxon>Lactobacillales</taxon>
        <taxon>Streptococcaceae</taxon>
        <taxon>Lactovum</taxon>
    </lineage>
</organism>
<dbReference type="EMBL" id="JACHHV010000003">
    <property type="protein sequence ID" value="MBB5887400.1"/>
    <property type="molecule type" value="Genomic_DNA"/>
</dbReference>
<feature type="transmembrane region" description="Helical" evidence="6">
    <location>
        <begin position="95"/>
        <end position="115"/>
    </location>
</feature>
<feature type="transmembrane region" description="Helical" evidence="6">
    <location>
        <begin position="21"/>
        <end position="38"/>
    </location>
</feature>
<dbReference type="InterPro" id="IPR015867">
    <property type="entry name" value="N-reg_PII/ATP_PRibTrfase_C"/>
</dbReference>
<accession>A0A841C837</accession>
<dbReference type="Pfam" id="PF02588">
    <property type="entry name" value="YitT_membrane"/>
    <property type="match status" value="1"/>
</dbReference>
<dbReference type="PANTHER" id="PTHR33545">
    <property type="entry name" value="UPF0750 MEMBRANE PROTEIN YITT-RELATED"/>
    <property type="match status" value="1"/>
</dbReference>
<evidence type="ECO:0000256" key="6">
    <source>
        <dbReference type="SAM" id="Phobius"/>
    </source>
</evidence>
<reference evidence="8 9" key="1">
    <citation type="submission" date="2020-08" db="EMBL/GenBank/DDBJ databases">
        <title>Genomic Encyclopedia of Type Strains, Phase IV (KMG-IV): sequencing the most valuable type-strain genomes for metagenomic binning, comparative biology and taxonomic classification.</title>
        <authorList>
            <person name="Goeker M."/>
        </authorList>
    </citation>
    <scope>NUCLEOTIDE SEQUENCE [LARGE SCALE GENOMIC DNA]</scope>
    <source>
        <strain evidence="8 9">DSM 14925</strain>
    </source>
</reference>
<keyword evidence="9" id="KW-1185">Reference proteome</keyword>
<keyword evidence="4 6" id="KW-1133">Transmembrane helix</keyword>
<dbReference type="PANTHER" id="PTHR33545:SF5">
    <property type="entry name" value="UPF0750 MEMBRANE PROTEIN YITT"/>
    <property type="match status" value="1"/>
</dbReference>
<feature type="domain" description="DUF2179" evidence="7">
    <location>
        <begin position="233"/>
        <end position="288"/>
    </location>
</feature>
<dbReference type="InterPro" id="IPR003740">
    <property type="entry name" value="YitT"/>
</dbReference>
<dbReference type="Pfam" id="PF10035">
    <property type="entry name" value="DUF2179"/>
    <property type="match status" value="1"/>
</dbReference>
<dbReference type="AlphaFoldDB" id="A0A841C837"/>
<keyword evidence="5 6" id="KW-0472">Membrane</keyword>
<dbReference type="Proteomes" id="UP000562464">
    <property type="component" value="Unassembled WGS sequence"/>
</dbReference>
<evidence type="ECO:0000313" key="9">
    <source>
        <dbReference type="Proteomes" id="UP000562464"/>
    </source>
</evidence>
<dbReference type="Gene3D" id="3.30.70.120">
    <property type="match status" value="1"/>
</dbReference>
<dbReference type="PIRSF" id="PIRSF006483">
    <property type="entry name" value="Membrane_protein_YitT"/>
    <property type="match status" value="1"/>
</dbReference>
<protein>
    <submittedName>
        <fullName evidence="8">Uncharacterized membrane-anchored protein YitT (DUF2179 family)</fullName>
    </submittedName>
</protein>
<evidence type="ECO:0000256" key="2">
    <source>
        <dbReference type="ARBA" id="ARBA00022475"/>
    </source>
</evidence>
<feature type="transmembrane region" description="Helical" evidence="6">
    <location>
        <begin position="121"/>
        <end position="143"/>
    </location>
</feature>